<dbReference type="Proteomes" id="UP001060085">
    <property type="component" value="Linkage Group LG03"/>
</dbReference>
<name>A0ACC0BMT7_CATRO</name>
<protein>
    <submittedName>
        <fullName evidence="1">Uncharacterized protein</fullName>
    </submittedName>
</protein>
<organism evidence="1 2">
    <name type="scientific">Catharanthus roseus</name>
    <name type="common">Madagascar periwinkle</name>
    <name type="synonym">Vinca rosea</name>
    <dbReference type="NCBI Taxonomy" id="4058"/>
    <lineage>
        <taxon>Eukaryota</taxon>
        <taxon>Viridiplantae</taxon>
        <taxon>Streptophyta</taxon>
        <taxon>Embryophyta</taxon>
        <taxon>Tracheophyta</taxon>
        <taxon>Spermatophyta</taxon>
        <taxon>Magnoliopsida</taxon>
        <taxon>eudicotyledons</taxon>
        <taxon>Gunneridae</taxon>
        <taxon>Pentapetalae</taxon>
        <taxon>asterids</taxon>
        <taxon>lamiids</taxon>
        <taxon>Gentianales</taxon>
        <taxon>Apocynaceae</taxon>
        <taxon>Rauvolfioideae</taxon>
        <taxon>Vinceae</taxon>
        <taxon>Catharanthinae</taxon>
        <taxon>Catharanthus</taxon>
    </lineage>
</organism>
<gene>
    <name evidence="1" type="ORF">M9H77_14366</name>
</gene>
<keyword evidence="2" id="KW-1185">Reference proteome</keyword>
<proteinExistence type="predicted"/>
<comment type="caution">
    <text evidence="1">The sequence shown here is derived from an EMBL/GenBank/DDBJ whole genome shotgun (WGS) entry which is preliminary data.</text>
</comment>
<sequence length="180" mass="20512">MSSYSKWAQLFHGFSFGRRFGYMYTFFSNTLEELKKVCSLRAGLRRWIVGNGLPFHAWHNPWIPTPFICILSGHERASPCGRKNNTDNLPRITWFPMESLIGFRSSTSCQEQLHLAIWCNQAMPTRYADELMKLTSSIPRWHHSPPVLVKLNIDALVPTNTCIGLVAQDSNGRVIATMAP</sequence>
<evidence type="ECO:0000313" key="2">
    <source>
        <dbReference type="Proteomes" id="UP001060085"/>
    </source>
</evidence>
<evidence type="ECO:0000313" key="1">
    <source>
        <dbReference type="EMBL" id="KAI5674002.1"/>
    </source>
</evidence>
<accession>A0ACC0BMT7</accession>
<dbReference type="EMBL" id="CM044703">
    <property type="protein sequence ID" value="KAI5674002.1"/>
    <property type="molecule type" value="Genomic_DNA"/>
</dbReference>
<reference evidence="2" key="1">
    <citation type="journal article" date="2023" name="Nat. Plants">
        <title>Single-cell RNA sequencing provides a high-resolution roadmap for understanding the multicellular compartmentation of specialized metabolism.</title>
        <authorList>
            <person name="Sun S."/>
            <person name="Shen X."/>
            <person name="Li Y."/>
            <person name="Li Y."/>
            <person name="Wang S."/>
            <person name="Li R."/>
            <person name="Zhang H."/>
            <person name="Shen G."/>
            <person name="Guo B."/>
            <person name="Wei J."/>
            <person name="Xu J."/>
            <person name="St-Pierre B."/>
            <person name="Chen S."/>
            <person name="Sun C."/>
        </authorList>
    </citation>
    <scope>NUCLEOTIDE SEQUENCE [LARGE SCALE GENOMIC DNA]</scope>
</reference>